<dbReference type="Pfam" id="PF13360">
    <property type="entry name" value="PQQ_2"/>
    <property type="match status" value="1"/>
</dbReference>
<dbReference type="InterPro" id="IPR015943">
    <property type="entry name" value="WD40/YVTN_repeat-like_dom_sf"/>
</dbReference>
<gene>
    <name evidence="2" type="primary">pmp9</name>
    <name evidence="2" type="ORF">MBORA_14110</name>
</gene>
<protein>
    <submittedName>
        <fullName evidence="2">Outer membrane protein pmp9</fullName>
    </submittedName>
</protein>
<dbReference type="SMART" id="SM00564">
    <property type="entry name" value="PQQ"/>
    <property type="match status" value="4"/>
</dbReference>
<dbReference type="InterPro" id="IPR002372">
    <property type="entry name" value="PQQ_rpt_dom"/>
</dbReference>
<dbReference type="RefSeq" id="WP_063720445.1">
    <property type="nucleotide sequence ID" value="NZ_LT985177.1"/>
</dbReference>
<dbReference type="Gene3D" id="2.40.10.480">
    <property type="match status" value="1"/>
</dbReference>
<dbReference type="Gene3D" id="2.130.10.10">
    <property type="entry name" value="YVTN repeat-like/Quinoprotein amine dehydrogenase"/>
    <property type="match status" value="1"/>
</dbReference>
<evidence type="ECO:0000313" key="2">
    <source>
        <dbReference type="EMBL" id="KZX11871.1"/>
    </source>
</evidence>
<dbReference type="InterPro" id="IPR018391">
    <property type="entry name" value="PQQ_b-propeller_rpt"/>
</dbReference>
<dbReference type="InterPro" id="IPR006626">
    <property type="entry name" value="PbH1"/>
</dbReference>
<dbReference type="OrthoDB" id="77078at2157"/>
<accession>A0A166ACY0</accession>
<keyword evidence="3" id="KW-1185">Reference proteome</keyword>
<dbReference type="SUPFAM" id="SSF50998">
    <property type="entry name" value="Quinoprotein alcohol dehydrogenase-like"/>
    <property type="match status" value="1"/>
</dbReference>
<name>A0A166ACY0_METOA</name>
<sequence length="1865" mass="205909">MKKYFIFILLIGILLLGVNFVSANEIDNINLTSDDSSDLEVTSFDNSNELQSSKSEEIIVNNWDELQYYASQTDKDYIVKLKENTNFYPTDASDSNCQIRVMNNFTILGSSGAYIGDNSSNPRAIKYTAIIVQDNVKAGLIINDVEFKWIKTYHSPDAIFLQMGGKFNNTIANCSFHNINTDLGHSCIVYLKKGFATLDNCTFINCTTDFGCVSIFERYHFKSAHMFVKNCYFENNYARMEPGCINNCALLTVSNTTFYKNRARVWAGAIHTHGGANTTIYDSNFTDNVAGWNGGALYTYSYLQIYNTIFEGNNCTTNNGGGAIGACYYESAPHIYVENSLFKNNENLCWALDNLSTTGTGRGGAISIMDRGSIAVINTTFISNAASIGTAICALDPGGDWGSPNVIITGNKFINHTRSGDVLVIRLGESEGIIQDNYYLGNSIEFSKLDLKLENVNVSQASFKIDTKLSNPKYYDSDILDKTLYDVYVNDNYVKTVNSKKFTLDFGDLDIFNVYVIPTISNQKSNNLTVISTREYIFVSKGMGNDANNGLSRKSPVHSIKKAIELAQNCKNILIMDGEFCEENLQVNYDLTIKGEGNAKFIGSLSNTMFNINSCNFTLKNMNIINLTGSSFIKQNQGNLIISGCVFTANSLSKIIDSSSVEISNSIINNNNAVIIYNNGFATIKNSILINNTKVIDGNTENINLNYNWWGNTLDNLTKPNNLKMDNWLILNITSNFNSLEQNHVALVQFGFNLINGDKYVDLPKFDLEIISVNGNVNKNITDCYSHVTYTLTELSDGSLKAIYNGISYIVNFKFLKSDPNLSVKSENVMYGDNLTVRVTLPNDASGNLTVIIGNITQTRVIENANTIFIFENITAGNYPVTVNYSGNKKYLSQTKSTSVGVSKYESSTKILIGEFEVGGDIVLTITTNSDATGNVTISINGVIETIELEDAKAIHIMKNVTRGDYIIKALYNGNDKYLISEDTYKLEVDNLNSTMNAIIDNITYGEVVTIQITLNDNATGNVSATVDGITNTSKVLNGKATITLVDVDAGIKNVVIFYTGDDTYFNKTIIVNSTINKANLSFNISSIDIRIGQDAIIYIKVPQKVKGTFDINGKTINIPISGEIEHKIEDLDIGEYTFVATYYGNNYLTVSNSTTFTVSEYPIPQWSNEGSNTNNDGKSIYDSEINGNLLWNHTINGEIVGSLLIDSEGNIYVATKSGIYSFRNNGTQRWSFSQNNLYGNFSGIAIGRDVIISPKSGDTLYFINQTTGERYGSSNIYQGSSLFSPIIDYNSNLYIVSEYQVSSNNYNLVIVPYKAWKYGGQIKIVDLGNSAPIASPTLNDEIIVVLSENNLRVINAKTLKTIFIKNGNYAKVRPIVGDGNIIYAIHEDSIVAYTVSGSRIWKTKITGGVGDVLVLNSEKGLYSVNSKGNLYKYDLVNGNESLICDLNITSGVLVDNGGKLYFAAGEIFYGMDSKGNILWKSNLKSKIVGNPIMNADGVIYVTSEDNKIFALNTAELINPNLSVNVENIVVGDDAVIMITLNSQATGNISIKIGENTYIGIVKNGLFIKRISNLVHGDYSVNVTYNGDMRFNNVSKLATFKVMDIPTITVDKVIQSDASLLFIITLPIDATGNLTLNIDSKNYTAILVNGSAYVKVSQLSFGEHDMIVSYSGDNKYDFIVKHTIVNVPMPKLVAKDIVMLYSSGDKYKVRLTQGNVALVGKTITFIINGKKTLVKTDKNGYALFKINLKPNSKKYTISTIYNGIKKYNKITVKSIVVAKNLKVKKSAKTLKIKVSLKKVNKKYLKAKKITLKFNGKTYNAKTSKNGVVTFSIKKNVLKKLKVGKKYTYKVSYLKDSISKKITVEK</sequence>
<proteinExistence type="predicted"/>
<dbReference type="PANTHER" id="PTHR34512:SF30">
    <property type="entry name" value="OUTER MEMBRANE PROTEIN ASSEMBLY FACTOR BAMB"/>
    <property type="match status" value="1"/>
</dbReference>
<reference evidence="3" key="1">
    <citation type="journal article" date="2016" name="Genome Announc.">
        <title>Draft Genome Sequences of Methanobrevibacter curvatus DSM11111, Methanobrevibacter cuticularis DSM11139, Methanobrevibacter filiformis DSM11501, and Methanobrevibacter oralis DSM7256.</title>
        <authorList>
            <person name="Poehlein A."/>
            <person name="Seedorf H."/>
        </authorList>
    </citation>
    <scope>NUCLEOTIDE SEQUENCE [LARGE SCALE GENOMIC DNA]</scope>
    <source>
        <strain evidence="3">DSM 7256 / JCM 30027 / ZR</strain>
    </source>
</reference>
<dbReference type="InterPro" id="IPR011050">
    <property type="entry name" value="Pectin_lyase_fold/virulence"/>
</dbReference>
<evidence type="ECO:0000313" key="3">
    <source>
        <dbReference type="Proteomes" id="UP000077428"/>
    </source>
</evidence>
<dbReference type="EMBL" id="LWMU01000081">
    <property type="protein sequence ID" value="KZX11871.1"/>
    <property type="molecule type" value="Genomic_DNA"/>
</dbReference>
<dbReference type="InterPro" id="IPR011047">
    <property type="entry name" value="Quinoprotein_ADH-like_sf"/>
</dbReference>
<comment type="caution">
    <text evidence="2">The sequence shown here is derived from an EMBL/GenBank/DDBJ whole genome shotgun (WGS) entry which is preliminary data.</text>
</comment>
<dbReference type="SUPFAM" id="SSF51126">
    <property type="entry name" value="Pectin lyase-like"/>
    <property type="match status" value="2"/>
</dbReference>
<dbReference type="PANTHER" id="PTHR34512">
    <property type="entry name" value="CELL SURFACE PROTEIN"/>
    <property type="match status" value="1"/>
</dbReference>
<organism evidence="2 3">
    <name type="scientific">Methanobrevibacter oralis</name>
    <dbReference type="NCBI Taxonomy" id="66851"/>
    <lineage>
        <taxon>Archaea</taxon>
        <taxon>Methanobacteriati</taxon>
        <taxon>Methanobacteriota</taxon>
        <taxon>Methanomada group</taxon>
        <taxon>Methanobacteria</taxon>
        <taxon>Methanobacteriales</taxon>
        <taxon>Methanobacteriaceae</taxon>
        <taxon>Methanobrevibacter</taxon>
    </lineage>
</organism>
<dbReference type="STRING" id="66851.MBORA_14110"/>
<dbReference type="Proteomes" id="UP000077428">
    <property type="component" value="Unassembled WGS sequence"/>
</dbReference>
<evidence type="ECO:0000259" key="1">
    <source>
        <dbReference type="Pfam" id="PF13360"/>
    </source>
</evidence>
<dbReference type="PATRIC" id="fig|66851.6.peg.1529"/>
<feature type="domain" description="Pyrrolo-quinoline quinone repeat" evidence="1">
    <location>
        <begin position="1449"/>
        <end position="1515"/>
    </location>
</feature>
<dbReference type="SMART" id="SM00710">
    <property type="entry name" value="PbH1"/>
    <property type="match status" value="9"/>
</dbReference>